<dbReference type="RefSeq" id="WP_179389332.1">
    <property type="nucleotide sequence ID" value="NZ_JACBYQ010000002.1"/>
</dbReference>
<protein>
    <submittedName>
        <fullName evidence="1">Uncharacterized protein</fullName>
    </submittedName>
</protein>
<evidence type="ECO:0000313" key="2">
    <source>
        <dbReference type="Proteomes" id="UP000521748"/>
    </source>
</evidence>
<dbReference type="AlphaFoldDB" id="A0A7Y9LTZ5"/>
<accession>A0A7Y9LTZ5</accession>
<reference evidence="1 2" key="1">
    <citation type="submission" date="2020-07" db="EMBL/GenBank/DDBJ databases">
        <title>Sequencing the genomes of 1000 actinobacteria strains.</title>
        <authorList>
            <person name="Klenk H.-P."/>
        </authorList>
    </citation>
    <scope>NUCLEOTIDE SEQUENCE [LARGE SCALE GENOMIC DNA]</scope>
    <source>
        <strain evidence="1 2">DSM 102047</strain>
    </source>
</reference>
<name>A0A7Y9LTZ5_9MICC</name>
<dbReference type="EMBL" id="JACBYQ010000002">
    <property type="protein sequence ID" value="NYE95563.1"/>
    <property type="molecule type" value="Genomic_DNA"/>
</dbReference>
<evidence type="ECO:0000313" key="1">
    <source>
        <dbReference type="EMBL" id="NYE95563.1"/>
    </source>
</evidence>
<keyword evidence="2" id="KW-1185">Reference proteome</keyword>
<dbReference type="Proteomes" id="UP000521748">
    <property type="component" value="Unassembled WGS sequence"/>
</dbReference>
<organism evidence="1 2">
    <name type="scientific">Psychromicrobium silvestre</name>
    <dbReference type="NCBI Taxonomy" id="1645614"/>
    <lineage>
        <taxon>Bacteria</taxon>
        <taxon>Bacillati</taxon>
        <taxon>Actinomycetota</taxon>
        <taxon>Actinomycetes</taxon>
        <taxon>Micrococcales</taxon>
        <taxon>Micrococcaceae</taxon>
        <taxon>Psychromicrobium</taxon>
    </lineage>
</organism>
<gene>
    <name evidence="1" type="ORF">FHU41_001813</name>
</gene>
<comment type="caution">
    <text evidence="1">The sequence shown here is derived from an EMBL/GenBank/DDBJ whole genome shotgun (WGS) entry which is preliminary data.</text>
</comment>
<proteinExistence type="predicted"/>
<sequence>MTTDPSHPFNGTRPANIVLKDFANIIDDTINHSGTTFPGWKGSNTDGILLYGCEVGSEKGNGYATQIDGGPVPDTTAAVEKMKTYWESIGYTIDGIVPWPGDNKRIDLTGITPTGARIIYSPSMGKTGINIESECTLDPSLNGVPTPTTPPTGN</sequence>